<name>A0A6C0P5Q0_9BACL</name>
<evidence type="ECO:0000313" key="1">
    <source>
        <dbReference type="EMBL" id="QHW33827.1"/>
    </source>
</evidence>
<dbReference type="AlphaFoldDB" id="A0A6C0P5Q0"/>
<sequence length="146" mass="16154">MNQFLKGVLACCIVIVLTSCKQSSTNTQPDKLIQPDKVVVERLDPLHQSAVHFEKSVADKEVVETLYDKILSLPLFPQGPINCPNDNGVQYELTFTLESQKVSKAVVRATGCQGITMNDKTYWAMEPKGNGFIALLMHDIGLSDSR</sequence>
<accession>A0A6C0P5Q0</accession>
<dbReference type="KEGG" id="prz:GZH47_25540"/>
<dbReference type="PROSITE" id="PS51257">
    <property type="entry name" value="PROKAR_LIPOPROTEIN"/>
    <property type="match status" value="1"/>
</dbReference>
<dbReference type="EMBL" id="CP048286">
    <property type="protein sequence ID" value="QHW33827.1"/>
    <property type="molecule type" value="Genomic_DNA"/>
</dbReference>
<protein>
    <recommendedName>
        <fullName evidence="3">Lipoprotein</fullName>
    </recommendedName>
</protein>
<keyword evidence="2" id="KW-1185">Reference proteome</keyword>
<gene>
    <name evidence="1" type="ORF">GZH47_25540</name>
</gene>
<dbReference type="RefSeq" id="WP_162643824.1">
    <property type="nucleotide sequence ID" value="NZ_CP048286.1"/>
</dbReference>
<evidence type="ECO:0000313" key="2">
    <source>
        <dbReference type="Proteomes" id="UP000479114"/>
    </source>
</evidence>
<evidence type="ECO:0008006" key="3">
    <source>
        <dbReference type="Google" id="ProtNLM"/>
    </source>
</evidence>
<proteinExistence type="predicted"/>
<dbReference type="Proteomes" id="UP000479114">
    <property type="component" value="Chromosome"/>
</dbReference>
<reference evidence="1 2" key="1">
    <citation type="submission" date="2020-02" db="EMBL/GenBank/DDBJ databases">
        <title>Paenibacillus sp. nov., isolated from rhizosphere soil of tomato.</title>
        <authorList>
            <person name="Weon H.-Y."/>
            <person name="Lee S.A."/>
        </authorList>
    </citation>
    <scope>NUCLEOTIDE SEQUENCE [LARGE SCALE GENOMIC DNA]</scope>
    <source>
        <strain evidence="1 2">14171R-81</strain>
    </source>
</reference>
<organism evidence="1 2">
    <name type="scientific">Paenibacillus rhizovicinus</name>
    <dbReference type="NCBI Taxonomy" id="2704463"/>
    <lineage>
        <taxon>Bacteria</taxon>
        <taxon>Bacillati</taxon>
        <taxon>Bacillota</taxon>
        <taxon>Bacilli</taxon>
        <taxon>Bacillales</taxon>
        <taxon>Paenibacillaceae</taxon>
        <taxon>Paenibacillus</taxon>
    </lineage>
</organism>